<evidence type="ECO:0000256" key="2">
    <source>
        <dbReference type="ARBA" id="ARBA00023002"/>
    </source>
</evidence>
<comment type="caution">
    <text evidence="4">The sequence shown here is derived from an EMBL/GenBank/DDBJ whole genome shotgun (WGS) entry which is preliminary data.</text>
</comment>
<evidence type="ECO:0000259" key="3">
    <source>
        <dbReference type="SMART" id="SM01008"/>
    </source>
</evidence>
<dbReference type="SMART" id="SM01008">
    <property type="entry name" value="Ald_Xan_dh_C"/>
    <property type="match status" value="1"/>
</dbReference>
<dbReference type="InterPro" id="IPR016208">
    <property type="entry name" value="Ald_Oxase/xanthine_DH-like"/>
</dbReference>
<keyword evidence="5" id="KW-1185">Reference proteome</keyword>
<name>A0A1T3P4S3_9ACTN</name>
<dbReference type="SUPFAM" id="SSF56003">
    <property type="entry name" value="Molybdenum cofactor-binding domain"/>
    <property type="match status" value="1"/>
</dbReference>
<dbReference type="AlphaFoldDB" id="A0A1T3P4S3"/>
<dbReference type="OrthoDB" id="8428274at2"/>
<evidence type="ECO:0000313" key="4">
    <source>
        <dbReference type="EMBL" id="OPC83951.1"/>
    </source>
</evidence>
<proteinExistence type="predicted"/>
<dbReference type="Pfam" id="PF20256">
    <property type="entry name" value="MoCoBD_2"/>
    <property type="match status" value="1"/>
</dbReference>
<dbReference type="InterPro" id="IPR008274">
    <property type="entry name" value="AldOxase/xan_DH_MoCoBD1"/>
</dbReference>
<dbReference type="Proteomes" id="UP000190037">
    <property type="component" value="Unassembled WGS sequence"/>
</dbReference>
<dbReference type="InterPro" id="IPR036856">
    <property type="entry name" value="Ald_Oxase/Xan_DH_a/b_sf"/>
</dbReference>
<dbReference type="GO" id="GO:0016491">
    <property type="term" value="F:oxidoreductase activity"/>
    <property type="evidence" value="ECO:0007669"/>
    <property type="project" value="UniProtKB-KW"/>
</dbReference>
<dbReference type="Pfam" id="PF02738">
    <property type="entry name" value="MoCoBD_1"/>
    <property type="match status" value="1"/>
</dbReference>
<organism evidence="4 5">
    <name type="scientific">Embleya scabrispora</name>
    <dbReference type="NCBI Taxonomy" id="159449"/>
    <lineage>
        <taxon>Bacteria</taxon>
        <taxon>Bacillati</taxon>
        <taxon>Actinomycetota</taxon>
        <taxon>Actinomycetes</taxon>
        <taxon>Kitasatosporales</taxon>
        <taxon>Streptomycetaceae</taxon>
        <taxon>Embleya</taxon>
    </lineage>
</organism>
<evidence type="ECO:0000256" key="1">
    <source>
        <dbReference type="ARBA" id="ARBA00022505"/>
    </source>
</evidence>
<sequence>MSPEQAWIGRPLTRVDGPVKVTGTAMYTGDTVLPDLAHAVLVQSTVAKGRILETDVAAAERAPGVLAVCASDGSLGIGPVASFYSADGGPMGDGRTPLSDAVIHHHGQHVAMVVAESREQAVAGAESIRMRYREEAPLTRIEDAIAQTPPGREDVVRGDLATGLAVADATVEAYYETPPQHMNAMEPCTTTARWTGNRLTVYDSTQYVFGVRAALAEAFGLRPEDVRVLSGFVGGGFGSKGTVWPHVLLAAAAARLVGRPVRLALTRPQMFTSCGVRPPTRQRVVLGARRDGRLTAIAHDGTTATSFGENVVENTGGPTAMLYACPNVTIRQRIVRLDMQPPTFQRAPGRAPGSFALESALDELAHELRLDPVELRLRNHADTDPSSGRPWSGKHLRECYRLGAERFGWDPTDRTPGTRRDGDVLIGSGMASATHEMDPGPAAAYAELRVDGTAVVGVASHEIGTGTYTVFAQIAADVLGIGPDRIFVRLGDSELPEAPPSIGSQTVAYVGPAIRRACESVRDDLLAGALADPESPLYGREIAGIEFGPDTFVGELSRIGSPSISAIGHAHPDAGSPYAVHSFGAQFAEVAVDALTGVVRVRRMVGAFDIGRVINPRTARSQLLGGMTFGLAQALMEATTIDPRRGHVVEPHLAGYHLPVNADVGALDVLFVDVPDPHIGDVGARGAGEIGVVGAAAAVANAVFHATGVRVRTLPIAPDRVVAAGSGLGWGDFGE</sequence>
<dbReference type="STRING" id="159449.B4N89_26155"/>
<dbReference type="InterPro" id="IPR000674">
    <property type="entry name" value="Ald_Oxase/Xan_DH_a/b"/>
</dbReference>
<gene>
    <name evidence="4" type="ORF">B4N89_26155</name>
</gene>
<dbReference type="InterPro" id="IPR046867">
    <property type="entry name" value="AldOxase/xan_DH_MoCoBD2"/>
</dbReference>
<dbReference type="Gene3D" id="3.90.1170.50">
    <property type="entry name" value="Aldehyde oxidase/xanthine dehydrogenase, a/b hammerhead"/>
    <property type="match status" value="1"/>
</dbReference>
<keyword evidence="1" id="KW-0500">Molybdenum</keyword>
<dbReference type="Gene3D" id="3.30.365.10">
    <property type="entry name" value="Aldehyde oxidase/xanthine dehydrogenase, molybdopterin binding domain"/>
    <property type="match status" value="4"/>
</dbReference>
<protein>
    <recommendedName>
        <fullName evidence="3">Aldehyde oxidase/xanthine dehydrogenase a/b hammerhead domain-containing protein</fullName>
    </recommendedName>
</protein>
<reference evidence="4 5" key="1">
    <citation type="submission" date="2017-03" db="EMBL/GenBank/DDBJ databases">
        <title>Draft genome sequence of Streptomyces scabrisporus NF3, endophyte isolated from Amphipterygium adstringens.</title>
        <authorList>
            <person name="Vazquez M."/>
            <person name="Ceapa C.D."/>
            <person name="Rodriguez Luna D."/>
            <person name="Sanchez Esquivel S."/>
        </authorList>
    </citation>
    <scope>NUCLEOTIDE SEQUENCE [LARGE SCALE GENOMIC DNA]</scope>
    <source>
        <strain evidence="4 5">NF3</strain>
    </source>
</reference>
<evidence type="ECO:0000313" key="5">
    <source>
        <dbReference type="Proteomes" id="UP000190037"/>
    </source>
</evidence>
<dbReference type="Pfam" id="PF01315">
    <property type="entry name" value="Ald_Xan_dh_C"/>
    <property type="match status" value="1"/>
</dbReference>
<dbReference type="SUPFAM" id="SSF54665">
    <property type="entry name" value="CO dehydrogenase molybdoprotein N-domain-like"/>
    <property type="match status" value="1"/>
</dbReference>
<dbReference type="GO" id="GO:0005506">
    <property type="term" value="F:iron ion binding"/>
    <property type="evidence" value="ECO:0007669"/>
    <property type="project" value="InterPro"/>
</dbReference>
<feature type="domain" description="Aldehyde oxidase/xanthine dehydrogenase a/b hammerhead" evidence="3">
    <location>
        <begin position="22"/>
        <end position="136"/>
    </location>
</feature>
<accession>A0A1T3P4S3</accession>
<dbReference type="InterPro" id="IPR037165">
    <property type="entry name" value="AldOxase/xan_DH_Mopterin-bd_sf"/>
</dbReference>
<keyword evidence="2" id="KW-0560">Oxidoreductase</keyword>
<dbReference type="PANTHER" id="PTHR11908">
    <property type="entry name" value="XANTHINE DEHYDROGENASE"/>
    <property type="match status" value="1"/>
</dbReference>
<dbReference type="PANTHER" id="PTHR11908:SF132">
    <property type="entry name" value="ALDEHYDE OXIDASE 1-RELATED"/>
    <property type="match status" value="1"/>
</dbReference>
<dbReference type="EMBL" id="MWQN01000001">
    <property type="protein sequence ID" value="OPC83951.1"/>
    <property type="molecule type" value="Genomic_DNA"/>
</dbReference>
<dbReference type="RefSeq" id="WP_078978247.1">
    <property type="nucleotide sequence ID" value="NZ_MWQN01000001.1"/>
</dbReference>